<organism evidence="1 2">
    <name type="scientific">Cinchona calisaya</name>
    <dbReference type="NCBI Taxonomy" id="153742"/>
    <lineage>
        <taxon>Eukaryota</taxon>
        <taxon>Viridiplantae</taxon>
        <taxon>Streptophyta</taxon>
        <taxon>Embryophyta</taxon>
        <taxon>Tracheophyta</taxon>
        <taxon>Spermatophyta</taxon>
        <taxon>Magnoliopsida</taxon>
        <taxon>eudicotyledons</taxon>
        <taxon>Gunneridae</taxon>
        <taxon>Pentapetalae</taxon>
        <taxon>asterids</taxon>
        <taxon>lamiids</taxon>
        <taxon>Gentianales</taxon>
        <taxon>Rubiaceae</taxon>
        <taxon>Cinchonoideae</taxon>
        <taxon>Cinchoneae</taxon>
        <taxon>Cinchona</taxon>
    </lineage>
</organism>
<evidence type="ECO:0000313" key="1">
    <source>
        <dbReference type="EMBL" id="KAL3516344.1"/>
    </source>
</evidence>
<dbReference type="Proteomes" id="UP001630127">
    <property type="component" value="Unassembled WGS sequence"/>
</dbReference>
<comment type="caution">
    <text evidence="1">The sequence shown here is derived from an EMBL/GenBank/DDBJ whole genome shotgun (WGS) entry which is preliminary data.</text>
</comment>
<accession>A0ABD2ZA40</accession>
<name>A0ABD2ZA40_9GENT</name>
<keyword evidence="2" id="KW-1185">Reference proteome</keyword>
<reference evidence="1 2" key="1">
    <citation type="submission" date="2024-11" db="EMBL/GenBank/DDBJ databases">
        <title>A near-complete genome assembly of Cinchona calisaya.</title>
        <authorList>
            <person name="Lian D.C."/>
            <person name="Zhao X.W."/>
            <person name="Wei L."/>
        </authorList>
    </citation>
    <scope>NUCLEOTIDE SEQUENCE [LARGE SCALE GENOMIC DNA]</scope>
    <source>
        <tissue evidence="1">Nenye</tissue>
    </source>
</reference>
<gene>
    <name evidence="1" type="ORF">ACH5RR_023246</name>
</gene>
<proteinExistence type="predicted"/>
<dbReference type="EMBL" id="JBJUIK010000010">
    <property type="protein sequence ID" value="KAL3516344.1"/>
    <property type="molecule type" value="Genomic_DNA"/>
</dbReference>
<protein>
    <submittedName>
        <fullName evidence="1">Uncharacterized protein</fullName>
    </submittedName>
</protein>
<sequence length="114" mass="13181">MDHIYEGERANEAIRWKGGEVGAEEERLLLDEEGKKRLVRERRCDELRGREEWAASFDDIIILAIASLGFLQLNILLWCEETLGPPAATRKHSKLNYLDASEPHAKLEYLLQFD</sequence>
<evidence type="ECO:0000313" key="2">
    <source>
        <dbReference type="Proteomes" id="UP001630127"/>
    </source>
</evidence>
<dbReference type="AlphaFoldDB" id="A0ABD2ZA40"/>